<keyword evidence="11 17" id="KW-1133">Transmembrane helix</keyword>
<evidence type="ECO:0000313" key="19">
    <source>
        <dbReference type="EMBL" id="WBP64395.1"/>
    </source>
</evidence>
<keyword evidence="8 17" id="KW-0999">Mitochondrion inner membrane</keyword>
<comment type="function">
    <text evidence="17">Core subunit of the mitochondrial membrane respiratory chain NADH dehydrogenase (Complex I) which catalyzes electron transfer from NADH through the respiratory chain, using ubiquinone as an electron acceptor. Essential for the catalytic activity and assembly of complex I.</text>
</comment>
<protein>
    <recommendedName>
        <fullName evidence="4 17">NADH-ubiquinone oxidoreductase chain 2</fullName>
        <ecNumber evidence="3 17">7.1.1.2</ecNumber>
    </recommendedName>
</protein>
<keyword evidence="15 17" id="KW-0472">Membrane</keyword>
<dbReference type="EC" id="7.1.1.2" evidence="3 17"/>
<dbReference type="PANTHER" id="PTHR46552:SF1">
    <property type="entry name" value="NADH-UBIQUINONE OXIDOREDUCTASE CHAIN 2"/>
    <property type="match status" value="1"/>
</dbReference>
<gene>
    <name evidence="19" type="primary">nad2</name>
</gene>
<sequence length="335" mass="37158">MLISPSLFCFFLVMILGIVFSVSSVHWLGIWLGMEINLFGILPIIMGRRQSSEIEATIKYYFIQALGSSVLMVGLVMNNFLFGSEMFGSMFLLSGLFIKLGVVPFYFWVPSVMNSVSWFCCFLLSTFQKLGPLFLTMSILEMESVMIVIGCLSSVVGGVGGFNQSQLRALLAYSSIGHSGWMLGGLVVSVGGAFVYFISYFFTCAIVFFVLSMISLFNHNQITKCLAAESSSVFYLLSIGFLSMSGLPPFVMFFGKVIVVFSFNKFLVSTWVYLLGAVVSMYFYLNAVFLWSSSGSMVFFGSHSSRSLVNNILFGTILVSGFPLMIFFIYSMISF</sequence>
<feature type="transmembrane region" description="Helical" evidence="17">
    <location>
        <begin position="312"/>
        <end position="333"/>
    </location>
</feature>
<feature type="transmembrane region" description="Helical" evidence="17">
    <location>
        <begin position="170"/>
        <end position="188"/>
    </location>
</feature>
<comment type="subcellular location">
    <subcellularLocation>
        <location evidence="1 17">Mitochondrion inner membrane</location>
        <topology evidence="1 17">Multi-pass membrane protein</topology>
    </subcellularLocation>
</comment>
<feature type="transmembrane region" description="Helical" evidence="17">
    <location>
        <begin position="87"/>
        <end position="109"/>
    </location>
</feature>
<evidence type="ECO:0000256" key="15">
    <source>
        <dbReference type="ARBA" id="ARBA00023136"/>
    </source>
</evidence>
<evidence type="ECO:0000256" key="17">
    <source>
        <dbReference type="RuleBase" id="RU003403"/>
    </source>
</evidence>
<dbReference type="InterPro" id="IPR003917">
    <property type="entry name" value="NADH_UbQ_OxRdtase_chain2"/>
</dbReference>
<keyword evidence="10 17" id="KW-0249">Electron transport</keyword>
<dbReference type="PRINTS" id="PR01436">
    <property type="entry name" value="NADHDHGNASE2"/>
</dbReference>
<keyword evidence="5" id="KW-0813">Transport</keyword>
<evidence type="ECO:0000256" key="13">
    <source>
        <dbReference type="ARBA" id="ARBA00023075"/>
    </source>
</evidence>
<evidence type="ECO:0000256" key="8">
    <source>
        <dbReference type="ARBA" id="ARBA00022792"/>
    </source>
</evidence>
<proteinExistence type="inferred from homology"/>
<keyword evidence="6 17" id="KW-0679">Respiratory chain</keyword>
<feature type="domain" description="NADH:quinone oxidoreductase/Mrp antiporter transmembrane" evidence="18">
    <location>
        <begin position="25"/>
        <end position="276"/>
    </location>
</feature>
<dbReference type="AlphaFoldDB" id="A0AAT9T594"/>
<evidence type="ECO:0000256" key="14">
    <source>
        <dbReference type="ARBA" id="ARBA00023128"/>
    </source>
</evidence>
<evidence type="ECO:0000256" key="9">
    <source>
        <dbReference type="ARBA" id="ARBA00022967"/>
    </source>
</evidence>
<dbReference type="InterPro" id="IPR050175">
    <property type="entry name" value="Complex_I_Subunit_2"/>
</dbReference>
<evidence type="ECO:0000256" key="2">
    <source>
        <dbReference type="ARBA" id="ARBA00007012"/>
    </source>
</evidence>
<reference evidence="19" key="1">
    <citation type="submission" date="2021-11" db="EMBL/GenBank/DDBJ databases">
        <title>The mitochondrial genome of marine bivalvia Cuspidaria undata (Anomalodesmata, Cuspidariidae).</title>
        <authorList>
            <person name="Li Y."/>
        </authorList>
    </citation>
    <scope>NUCLEOTIDE SEQUENCE</scope>
</reference>
<comment type="similarity">
    <text evidence="2 17">Belongs to the complex I subunit 2 family.</text>
</comment>
<keyword evidence="14 17" id="KW-0496">Mitochondrion</keyword>
<dbReference type="PANTHER" id="PTHR46552">
    <property type="entry name" value="NADH-UBIQUINONE OXIDOREDUCTASE CHAIN 2"/>
    <property type="match status" value="1"/>
</dbReference>
<dbReference type="Pfam" id="PF00361">
    <property type="entry name" value="Proton_antipo_M"/>
    <property type="match status" value="1"/>
</dbReference>
<evidence type="ECO:0000256" key="11">
    <source>
        <dbReference type="ARBA" id="ARBA00022989"/>
    </source>
</evidence>
<keyword evidence="12 17" id="KW-0520">NAD</keyword>
<keyword evidence="13 17" id="KW-0830">Ubiquinone</keyword>
<feature type="transmembrane region" description="Helical" evidence="17">
    <location>
        <begin position="194"/>
        <end position="214"/>
    </location>
</feature>
<evidence type="ECO:0000256" key="6">
    <source>
        <dbReference type="ARBA" id="ARBA00022660"/>
    </source>
</evidence>
<feature type="transmembrane region" description="Helical" evidence="17">
    <location>
        <begin position="60"/>
        <end position="81"/>
    </location>
</feature>
<dbReference type="EMBL" id="OL679925">
    <property type="protein sequence ID" value="WBP64395.1"/>
    <property type="molecule type" value="Genomic_DNA"/>
</dbReference>
<dbReference type="InterPro" id="IPR001750">
    <property type="entry name" value="ND/Mrp_TM"/>
</dbReference>
<dbReference type="GO" id="GO:0005743">
    <property type="term" value="C:mitochondrial inner membrane"/>
    <property type="evidence" value="ECO:0007669"/>
    <property type="project" value="UniProtKB-SubCell"/>
</dbReference>
<dbReference type="GO" id="GO:0006120">
    <property type="term" value="P:mitochondrial electron transport, NADH to ubiquinone"/>
    <property type="evidence" value="ECO:0007669"/>
    <property type="project" value="InterPro"/>
</dbReference>
<keyword evidence="9 17" id="KW-1278">Translocase</keyword>
<evidence type="ECO:0000256" key="3">
    <source>
        <dbReference type="ARBA" id="ARBA00012944"/>
    </source>
</evidence>
<keyword evidence="7 17" id="KW-0812">Transmembrane</keyword>
<evidence type="ECO:0000256" key="5">
    <source>
        <dbReference type="ARBA" id="ARBA00022448"/>
    </source>
</evidence>
<organism evidence="19">
    <name type="scientific">Cuspidaria undata</name>
    <dbReference type="NCBI Taxonomy" id="2952366"/>
    <lineage>
        <taxon>Eukaryota</taxon>
        <taxon>Metazoa</taxon>
        <taxon>Spiralia</taxon>
        <taxon>Lophotrochozoa</taxon>
        <taxon>Mollusca</taxon>
        <taxon>Bivalvia</taxon>
        <taxon>Autobranchia</taxon>
        <taxon>Heteroconchia</taxon>
        <taxon>Euheterodonta</taxon>
        <taxon>Anomalodesmata</taxon>
        <taxon>Poromyoidea</taxon>
        <taxon>Cuspidariidae</taxon>
        <taxon>Cuspidaria</taxon>
    </lineage>
</organism>
<comment type="catalytic activity">
    <reaction evidence="16 17">
        <text>a ubiquinone + NADH + 5 H(+)(in) = a ubiquinol + NAD(+) + 4 H(+)(out)</text>
        <dbReference type="Rhea" id="RHEA:29091"/>
        <dbReference type="Rhea" id="RHEA-COMP:9565"/>
        <dbReference type="Rhea" id="RHEA-COMP:9566"/>
        <dbReference type="ChEBI" id="CHEBI:15378"/>
        <dbReference type="ChEBI" id="CHEBI:16389"/>
        <dbReference type="ChEBI" id="CHEBI:17976"/>
        <dbReference type="ChEBI" id="CHEBI:57540"/>
        <dbReference type="ChEBI" id="CHEBI:57945"/>
        <dbReference type="EC" id="7.1.1.2"/>
    </reaction>
</comment>
<evidence type="ECO:0000256" key="1">
    <source>
        <dbReference type="ARBA" id="ARBA00004448"/>
    </source>
</evidence>
<feature type="transmembrane region" description="Helical" evidence="17">
    <location>
        <begin position="234"/>
        <end position="259"/>
    </location>
</feature>
<evidence type="ECO:0000256" key="16">
    <source>
        <dbReference type="ARBA" id="ARBA00049551"/>
    </source>
</evidence>
<evidence type="ECO:0000256" key="7">
    <source>
        <dbReference type="ARBA" id="ARBA00022692"/>
    </source>
</evidence>
<name>A0AAT9T594_9BIVA</name>
<evidence type="ECO:0000256" key="12">
    <source>
        <dbReference type="ARBA" id="ARBA00023027"/>
    </source>
</evidence>
<accession>A0AAT9T594</accession>
<feature type="transmembrane region" description="Helical" evidence="17">
    <location>
        <begin position="271"/>
        <end position="291"/>
    </location>
</feature>
<evidence type="ECO:0000256" key="10">
    <source>
        <dbReference type="ARBA" id="ARBA00022982"/>
    </source>
</evidence>
<geneLocation type="mitochondrion" evidence="19"/>
<evidence type="ECO:0000256" key="4">
    <source>
        <dbReference type="ARBA" id="ARBA00021008"/>
    </source>
</evidence>
<evidence type="ECO:0000259" key="18">
    <source>
        <dbReference type="Pfam" id="PF00361"/>
    </source>
</evidence>
<feature type="transmembrane region" description="Helical" evidence="17">
    <location>
        <begin position="7"/>
        <end position="24"/>
    </location>
</feature>
<feature type="transmembrane region" description="Helical" evidence="17">
    <location>
        <begin position="145"/>
        <end position="163"/>
    </location>
</feature>
<dbReference type="GO" id="GO:0008137">
    <property type="term" value="F:NADH dehydrogenase (ubiquinone) activity"/>
    <property type="evidence" value="ECO:0007669"/>
    <property type="project" value="UniProtKB-EC"/>
</dbReference>